<evidence type="ECO:0000256" key="1">
    <source>
        <dbReference type="SAM" id="MobiDB-lite"/>
    </source>
</evidence>
<accession>A0AAW2QH67</accession>
<feature type="region of interest" description="Disordered" evidence="1">
    <location>
        <begin position="1"/>
        <end position="33"/>
    </location>
</feature>
<protein>
    <recommendedName>
        <fullName evidence="2">Retrotransposon gag domain-containing protein</fullName>
    </recommendedName>
</protein>
<feature type="domain" description="Retrotransposon gag" evidence="2">
    <location>
        <begin position="85"/>
        <end position="167"/>
    </location>
</feature>
<proteinExistence type="predicted"/>
<gene>
    <name evidence="3" type="ORF">Sradi_3610400</name>
</gene>
<dbReference type="InterPro" id="IPR005162">
    <property type="entry name" value="Retrotrans_gag_dom"/>
</dbReference>
<dbReference type="AlphaFoldDB" id="A0AAW2QH67"/>
<reference evidence="3" key="1">
    <citation type="submission" date="2020-06" db="EMBL/GenBank/DDBJ databases">
        <authorList>
            <person name="Li T."/>
            <person name="Hu X."/>
            <person name="Zhang T."/>
            <person name="Song X."/>
            <person name="Zhang H."/>
            <person name="Dai N."/>
            <person name="Sheng W."/>
            <person name="Hou X."/>
            <person name="Wei L."/>
        </authorList>
    </citation>
    <scope>NUCLEOTIDE SEQUENCE</scope>
    <source>
        <strain evidence="3">G02</strain>
        <tissue evidence="3">Leaf</tissue>
    </source>
</reference>
<dbReference type="EMBL" id="JACGWJ010000015">
    <property type="protein sequence ID" value="KAL0367203.1"/>
    <property type="molecule type" value="Genomic_DNA"/>
</dbReference>
<sequence length="179" mass="20501">MAKLRSHISATTDPSASNITSPQPHITVLDSSNPLPPIQTTPHLLKPPKISLPFFDGSNPLDWLFQANQYFTYYQTPPPDRLPLISFYMHRPALSWYKWMDTNQQLTTWHAFTHALELRFGPTTYDNHQAELFKLRQTTTIADYQLQFERLCNCVVGLSLDAILNCFLSVGYSTRACHS</sequence>
<reference evidence="3" key="2">
    <citation type="journal article" date="2024" name="Plant">
        <title>Genomic evolution and insights into agronomic trait innovations of Sesamum species.</title>
        <authorList>
            <person name="Miao H."/>
            <person name="Wang L."/>
            <person name="Qu L."/>
            <person name="Liu H."/>
            <person name="Sun Y."/>
            <person name="Le M."/>
            <person name="Wang Q."/>
            <person name="Wei S."/>
            <person name="Zheng Y."/>
            <person name="Lin W."/>
            <person name="Duan Y."/>
            <person name="Cao H."/>
            <person name="Xiong S."/>
            <person name="Wang X."/>
            <person name="Wei L."/>
            <person name="Li C."/>
            <person name="Ma Q."/>
            <person name="Ju M."/>
            <person name="Zhao R."/>
            <person name="Li G."/>
            <person name="Mu C."/>
            <person name="Tian Q."/>
            <person name="Mei H."/>
            <person name="Zhang T."/>
            <person name="Gao T."/>
            <person name="Zhang H."/>
        </authorList>
    </citation>
    <scope>NUCLEOTIDE SEQUENCE</scope>
    <source>
        <strain evidence="3">G02</strain>
    </source>
</reference>
<evidence type="ECO:0000259" key="2">
    <source>
        <dbReference type="Pfam" id="PF03732"/>
    </source>
</evidence>
<evidence type="ECO:0000313" key="3">
    <source>
        <dbReference type="EMBL" id="KAL0367203.1"/>
    </source>
</evidence>
<comment type="caution">
    <text evidence="3">The sequence shown here is derived from an EMBL/GenBank/DDBJ whole genome shotgun (WGS) entry which is preliminary data.</text>
</comment>
<dbReference type="Pfam" id="PF03732">
    <property type="entry name" value="Retrotrans_gag"/>
    <property type="match status" value="1"/>
</dbReference>
<organism evidence="3">
    <name type="scientific">Sesamum radiatum</name>
    <name type="common">Black benniseed</name>
    <dbReference type="NCBI Taxonomy" id="300843"/>
    <lineage>
        <taxon>Eukaryota</taxon>
        <taxon>Viridiplantae</taxon>
        <taxon>Streptophyta</taxon>
        <taxon>Embryophyta</taxon>
        <taxon>Tracheophyta</taxon>
        <taxon>Spermatophyta</taxon>
        <taxon>Magnoliopsida</taxon>
        <taxon>eudicotyledons</taxon>
        <taxon>Gunneridae</taxon>
        <taxon>Pentapetalae</taxon>
        <taxon>asterids</taxon>
        <taxon>lamiids</taxon>
        <taxon>Lamiales</taxon>
        <taxon>Pedaliaceae</taxon>
        <taxon>Sesamum</taxon>
    </lineage>
</organism>
<feature type="compositionally biased region" description="Polar residues" evidence="1">
    <location>
        <begin position="8"/>
        <end position="33"/>
    </location>
</feature>
<name>A0AAW2QH67_SESRA</name>